<reference evidence="2 3" key="1">
    <citation type="submission" date="2016-10" db="EMBL/GenBank/DDBJ databases">
        <authorList>
            <person name="de Groot N.N."/>
        </authorList>
    </citation>
    <scope>NUCLEOTIDE SEQUENCE [LARGE SCALE GENOMIC DNA]</scope>
    <source>
        <strain evidence="2 3">CGMCC 4.5506</strain>
    </source>
</reference>
<name>A0A1G6UDW8_9PSEU</name>
<feature type="domain" description="Type VII secretion system protein EccE" evidence="1">
    <location>
        <begin position="192"/>
        <end position="287"/>
    </location>
</feature>
<organism evidence="2 3">
    <name type="scientific">Prauserella marina</name>
    <dbReference type="NCBI Taxonomy" id="530584"/>
    <lineage>
        <taxon>Bacteria</taxon>
        <taxon>Bacillati</taxon>
        <taxon>Actinomycetota</taxon>
        <taxon>Actinomycetes</taxon>
        <taxon>Pseudonocardiales</taxon>
        <taxon>Pseudonocardiaceae</taxon>
        <taxon>Prauserella</taxon>
    </lineage>
</organism>
<dbReference type="AlphaFoldDB" id="A0A1G6UDW8"/>
<dbReference type="InterPro" id="IPR050051">
    <property type="entry name" value="EccE_dom"/>
</dbReference>
<keyword evidence="3" id="KW-1185">Reference proteome</keyword>
<dbReference type="STRING" id="530584.SAMN05421630_10816"/>
<accession>A0A1G6UDW8</accession>
<dbReference type="Pfam" id="PF11203">
    <property type="entry name" value="EccE"/>
    <property type="match status" value="1"/>
</dbReference>
<dbReference type="EMBL" id="FMZE01000008">
    <property type="protein sequence ID" value="SDD39424.1"/>
    <property type="molecule type" value="Genomic_DNA"/>
</dbReference>
<dbReference type="Proteomes" id="UP000199494">
    <property type="component" value="Unassembled WGS sequence"/>
</dbReference>
<protein>
    <submittedName>
        <fullName evidence="2">Type VII secretion protein EccE</fullName>
    </submittedName>
</protein>
<proteinExistence type="predicted"/>
<evidence type="ECO:0000259" key="1">
    <source>
        <dbReference type="Pfam" id="PF11203"/>
    </source>
</evidence>
<dbReference type="OrthoDB" id="4152590at2"/>
<sequence length="379" mass="40920">MGIVASNISTPRKGAAAFLRPARRPGRLGPLGFGRLIAIVVVHAVVLILLVQTMWLAITGVVLGVLALAGLLGRHGDRWWTDRIPLAARLWRRRKQQAQQADDPRLSAVRSLVPDVTVEDIPDWTGAVFGMGSDGAGWFAVHEVLVTHDTVQPPVPLAQLFDIAGEATQFGASVQVVGFAAERPANPELGKRHAMWVAIRLDSRAVAEAVLDDANGEPDVPEVLRELSRRVDRVLHRSGLRSRLLDADELLDALVLCCDLAPGNSGVVGERWKSWNSVRLAHSSFWLKRWPELGKAQRLIGAVHALPVALVSVAFQLVPDGENGTLRCLIRVGEPSSRHEQACADLSQTVTGFGGQLMRLNGEQAVATYLSAPSGGMAR</sequence>
<evidence type="ECO:0000313" key="2">
    <source>
        <dbReference type="EMBL" id="SDD39424.1"/>
    </source>
</evidence>
<gene>
    <name evidence="2" type="ORF">SAMN05421630_10816</name>
</gene>
<evidence type="ECO:0000313" key="3">
    <source>
        <dbReference type="Proteomes" id="UP000199494"/>
    </source>
</evidence>